<dbReference type="PROSITE" id="PS50109">
    <property type="entry name" value="HIS_KIN"/>
    <property type="match status" value="1"/>
</dbReference>
<reference evidence="12 13" key="1">
    <citation type="journal article" date="2016" name="Int. J. Syst. Evol. Microbiol.">
        <title>Polaribacter haliotis sp. nov., isolated from the gut of abalone Haliotis discus hannai.</title>
        <authorList>
            <person name="Kim Y.O."/>
            <person name="Park I.S."/>
            <person name="Park S."/>
            <person name="Nam B.H."/>
            <person name="Park J.M."/>
            <person name="Kim D.G."/>
            <person name="Yoon J.H."/>
        </authorList>
    </citation>
    <scope>NUCLEOTIDE SEQUENCE [LARGE SCALE GENOMIC DNA]</scope>
    <source>
        <strain evidence="12 13">KCTC 52418</strain>
    </source>
</reference>
<evidence type="ECO:0000256" key="1">
    <source>
        <dbReference type="ARBA" id="ARBA00000085"/>
    </source>
</evidence>
<dbReference type="Pfam" id="PF07695">
    <property type="entry name" value="7TMR-DISM_7TM"/>
    <property type="match status" value="1"/>
</dbReference>
<dbReference type="KEGG" id="phal:H9I45_03595"/>
<dbReference type="SUPFAM" id="SSF55874">
    <property type="entry name" value="ATPase domain of HSP90 chaperone/DNA topoisomerase II/histidine kinase"/>
    <property type="match status" value="1"/>
</dbReference>
<dbReference type="InterPro" id="IPR005467">
    <property type="entry name" value="His_kinase_dom"/>
</dbReference>
<keyword evidence="8" id="KW-0812">Transmembrane</keyword>
<evidence type="ECO:0000256" key="2">
    <source>
        <dbReference type="ARBA" id="ARBA00012438"/>
    </source>
</evidence>
<accession>A0A7L8AHS3</accession>
<dbReference type="SUPFAM" id="SSF52172">
    <property type="entry name" value="CheY-like"/>
    <property type="match status" value="1"/>
</dbReference>
<dbReference type="InterPro" id="IPR011622">
    <property type="entry name" value="7TMR_DISM_rcpt_extracell_dom2"/>
</dbReference>
<dbReference type="InterPro" id="IPR036388">
    <property type="entry name" value="WH-like_DNA-bd_sf"/>
</dbReference>
<dbReference type="Gene3D" id="3.40.50.2300">
    <property type="match status" value="1"/>
</dbReference>
<dbReference type="Gene3D" id="2.60.40.2380">
    <property type="match status" value="1"/>
</dbReference>
<feature type="domain" description="Response regulatory" evidence="11">
    <location>
        <begin position="607"/>
        <end position="722"/>
    </location>
</feature>
<dbReference type="Gene3D" id="1.10.10.10">
    <property type="entry name" value="Winged helix-like DNA-binding domain superfamily/Winged helix DNA-binding domain"/>
    <property type="match status" value="1"/>
</dbReference>
<dbReference type="EMBL" id="CP061813">
    <property type="protein sequence ID" value="QOD61546.1"/>
    <property type="molecule type" value="Genomic_DNA"/>
</dbReference>
<evidence type="ECO:0000259" key="11">
    <source>
        <dbReference type="PROSITE" id="PS50110"/>
    </source>
</evidence>
<gene>
    <name evidence="12" type="ORF">H9I45_03595</name>
</gene>
<sequence>MRILLLFLLPFTLFSQKTAPSIYNKISSLQLEQNNNYSINKIVKNFEKGAFKKEDKPQIYKKLGSNTLWIHFAINPSKKEQFQYFTNSNSYLAYGKIYLRKGDKIDSLQQVSNNVNFPHKFVFYRDPVWKIPTDSLLKTDIFLKIKNKNGRTRLLFYLENENEFLKRVETEYTFFGLYLAFLISMTLVLTFFAVLKKEYAVLFYALYIVTAIIEFLAGKGLGVQYFWSDSSFLINNFRSLSQTLGTMLLGFFYLKFYNFGKKEKISKSVFKWGTHLTIPLLCVYVYKFFYGGLESYFLTVWIILQLIIFTWILNHFYLTYRKQLPLYLVIAFVLPIVAVIFGQMFNPSVTNSLGVFFSGPNTYYLALSIEILLFTRFIFDSVINTQKKYFKLKKVSDELKYNFQNKTLEIQHQEQNKLVSNVHDTFGGYLEALKLRLLQKAENTPEKIQEILDAFYKDYRYLLNSLYAPKINSENFVESLVEFCEKLNSITEQEIKCDFNISNIDLHQEKCVHLYRIISELTTNAIKYSKSSEIKIVLYQKNNKILILEVLDNGIGFDKNTKSTKGFGLKNVQERVQQMRGVLEIEANEIGTKIKVEVPINEYPPIRIVIADDNRFFCDALKDSLNTHKELEVINTFTTLNALINFTNLHNLDVLVLDVNFNGESSLDFIADIKKNNDFKIIALTTLNNNFIKEKAMANGVNEFAGKDGNLSNFKNVILNCFYNNSKEKQKKKSKIKIGNHVFTKRKLEILQALYIHSDKKEKELSIKLNITESSLKSHKRELFEITNTKSTPELIKFGIQQGLIVA</sequence>
<protein>
    <recommendedName>
        <fullName evidence="2">histidine kinase</fullName>
        <ecNumber evidence="2">2.7.13.3</ecNumber>
    </recommendedName>
</protein>
<keyword evidence="3" id="KW-0808">Transferase</keyword>
<dbReference type="InterPro" id="IPR011623">
    <property type="entry name" value="7TMR_DISM_rcpt_extracell_dom1"/>
</dbReference>
<dbReference type="GO" id="GO:0003677">
    <property type="term" value="F:DNA binding"/>
    <property type="evidence" value="ECO:0007669"/>
    <property type="project" value="UniProtKB-KW"/>
</dbReference>
<evidence type="ECO:0000259" key="9">
    <source>
        <dbReference type="PROSITE" id="PS50043"/>
    </source>
</evidence>
<dbReference type="InterPro" id="IPR001789">
    <property type="entry name" value="Sig_transdc_resp-reg_receiver"/>
</dbReference>
<feature type="domain" description="HTH luxR-type" evidence="9">
    <location>
        <begin position="736"/>
        <end position="803"/>
    </location>
</feature>
<dbReference type="Pfam" id="PF02518">
    <property type="entry name" value="HATPase_c"/>
    <property type="match status" value="1"/>
</dbReference>
<evidence type="ECO:0000256" key="5">
    <source>
        <dbReference type="ARBA" id="ARBA00023012"/>
    </source>
</evidence>
<dbReference type="Proteomes" id="UP000516764">
    <property type="component" value="Chromosome"/>
</dbReference>
<dbReference type="SMART" id="SM00387">
    <property type="entry name" value="HATPase_c"/>
    <property type="match status" value="1"/>
</dbReference>
<keyword evidence="6" id="KW-0238">DNA-binding</keyword>
<dbReference type="Gene3D" id="3.30.565.10">
    <property type="entry name" value="Histidine kinase-like ATPase, C-terminal domain"/>
    <property type="match status" value="1"/>
</dbReference>
<dbReference type="RefSeq" id="WP_191141246.1">
    <property type="nucleotide sequence ID" value="NZ_CP061813.1"/>
</dbReference>
<dbReference type="EC" id="2.7.13.3" evidence="2"/>
<feature type="domain" description="Histidine kinase" evidence="10">
    <location>
        <begin position="514"/>
        <end position="602"/>
    </location>
</feature>
<proteinExistence type="predicted"/>
<dbReference type="InterPro" id="IPR016032">
    <property type="entry name" value="Sig_transdc_resp-reg_C-effctor"/>
</dbReference>
<keyword evidence="8" id="KW-1133">Transmembrane helix</keyword>
<dbReference type="SUPFAM" id="SSF46894">
    <property type="entry name" value="C-terminal effector domain of the bipartite response regulators"/>
    <property type="match status" value="1"/>
</dbReference>
<evidence type="ECO:0000256" key="6">
    <source>
        <dbReference type="ARBA" id="ARBA00023125"/>
    </source>
</evidence>
<dbReference type="CDD" id="cd16917">
    <property type="entry name" value="HATPase_UhpB-NarQ-NarX-like"/>
    <property type="match status" value="1"/>
</dbReference>
<dbReference type="PANTHER" id="PTHR24421">
    <property type="entry name" value="NITRATE/NITRITE SENSOR PROTEIN NARX-RELATED"/>
    <property type="match status" value="1"/>
</dbReference>
<feature type="transmembrane region" description="Helical" evidence="8">
    <location>
        <begin position="363"/>
        <end position="383"/>
    </location>
</feature>
<evidence type="ECO:0000256" key="7">
    <source>
        <dbReference type="PROSITE-ProRule" id="PRU00169"/>
    </source>
</evidence>
<feature type="transmembrane region" description="Helical" evidence="8">
    <location>
        <begin position="239"/>
        <end position="257"/>
    </location>
</feature>
<dbReference type="Pfam" id="PF00072">
    <property type="entry name" value="Response_reg"/>
    <property type="match status" value="1"/>
</dbReference>
<evidence type="ECO:0000256" key="4">
    <source>
        <dbReference type="ARBA" id="ARBA00022777"/>
    </source>
</evidence>
<dbReference type="GO" id="GO:0004673">
    <property type="term" value="F:protein histidine kinase activity"/>
    <property type="evidence" value="ECO:0007669"/>
    <property type="project" value="UniProtKB-EC"/>
</dbReference>
<dbReference type="AlphaFoldDB" id="A0A7L8AHS3"/>
<dbReference type="Pfam" id="PF07696">
    <property type="entry name" value="7TMR-DISMED2"/>
    <property type="match status" value="1"/>
</dbReference>
<keyword evidence="4" id="KW-0418">Kinase</keyword>
<dbReference type="InterPro" id="IPR003594">
    <property type="entry name" value="HATPase_dom"/>
</dbReference>
<dbReference type="SMART" id="SM00448">
    <property type="entry name" value="REC"/>
    <property type="match status" value="1"/>
</dbReference>
<feature type="transmembrane region" description="Helical" evidence="8">
    <location>
        <begin position="324"/>
        <end position="343"/>
    </location>
</feature>
<organism evidence="12 13">
    <name type="scientific">Polaribacter haliotis</name>
    <dbReference type="NCBI Taxonomy" id="1888915"/>
    <lineage>
        <taxon>Bacteria</taxon>
        <taxon>Pseudomonadati</taxon>
        <taxon>Bacteroidota</taxon>
        <taxon>Flavobacteriia</taxon>
        <taxon>Flavobacteriales</taxon>
        <taxon>Flavobacteriaceae</taxon>
    </lineage>
</organism>
<feature type="modified residue" description="4-aspartylphosphate" evidence="7">
    <location>
        <position position="658"/>
    </location>
</feature>
<evidence type="ECO:0000313" key="12">
    <source>
        <dbReference type="EMBL" id="QOD61546.1"/>
    </source>
</evidence>
<evidence type="ECO:0000256" key="8">
    <source>
        <dbReference type="SAM" id="Phobius"/>
    </source>
</evidence>
<dbReference type="InterPro" id="IPR011006">
    <property type="entry name" value="CheY-like_superfamily"/>
</dbReference>
<dbReference type="GO" id="GO:0000160">
    <property type="term" value="P:phosphorelay signal transduction system"/>
    <property type="evidence" value="ECO:0007669"/>
    <property type="project" value="UniProtKB-KW"/>
</dbReference>
<feature type="transmembrane region" description="Helical" evidence="8">
    <location>
        <begin position="202"/>
        <end position="227"/>
    </location>
</feature>
<dbReference type="PROSITE" id="PS50110">
    <property type="entry name" value="RESPONSE_REGULATORY"/>
    <property type="match status" value="1"/>
</dbReference>
<evidence type="ECO:0000259" key="10">
    <source>
        <dbReference type="PROSITE" id="PS50109"/>
    </source>
</evidence>
<dbReference type="PANTHER" id="PTHR24421:SF10">
    <property type="entry name" value="NITRATE_NITRITE SENSOR PROTEIN NARQ"/>
    <property type="match status" value="1"/>
</dbReference>
<comment type="catalytic activity">
    <reaction evidence="1">
        <text>ATP + protein L-histidine = ADP + protein N-phospho-L-histidine.</text>
        <dbReference type="EC" id="2.7.13.3"/>
    </reaction>
</comment>
<evidence type="ECO:0000256" key="3">
    <source>
        <dbReference type="ARBA" id="ARBA00022679"/>
    </source>
</evidence>
<feature type="transmembrane region" description="Helical" evidence="8">
    <location>
        <begin position="296"/>
        <end position="317"/>
    </location>
</feature>
<keyword evidence="8" id="KW-0472">Membrane</keyword>
<keyword evidence="7" id="KW-0597">Phosphoprotein</keyword>
<feature type="transmembrane region" description="Helical" evidence="8">
    <location>
        <begin position="269"/>
        <end position="290"/>
    </location>
</feature>
<keyword evidence="5" id="KW-0902">Two-component regulatory system</keyword>
<dbReference type="GO" id="GO:0006355">
    <property type="term" value="P:regulation of DNA-templated transcription"/>
    <property type="evidence" value="ECO:0007669"/>
    <property type="project" value="InterPro"/>
</dbReference>
<evidence type="ECO:0000313" key="13">
    <source>
        <dbReference type="Proteomes" id="UP000516764"/>
    </source>
</evidence>
<keyword evidence="13" id="KW-1185">Reference proteome</keyword>
<feature type="transmembrane region" description="Helical" evidence="8">
    <location>
        <begin position="172"/>
        <end position="195"/>
    </location>
</feature>
<dbReference type="InterPro" id="IPR050482">
    <property type="entry name" value="Sensor_HK_TwoCompSys"/>
</dbReference>
<name>A0A7L8AHS3_9FLAO</name>
<dbReference type="InterPro" id="IPR036890">
    <property type="entry name" value="HATPase_C_sf"/>
</dbReference>
<dbReference type="InterPro" id="IPR000792">
    <property type="entry name" value="Tscrpt_reg_LuxR_C"/>
</dbReference>
<dbReference type="PROSITE" id="PS50043">
    <property type="entry name" value="HTH_LUXR_2"/>
    <property type="match status" value="1"/>
</dbReference>